<dbReference type="Gene3D" id="3.30.420.10">
    <property type="entry name" value="Ribonuclease H-like superfamily/Ribonuclease H"/>
    <property type="match status" value="1"/>
</dbReference>
<dbReference type="GO" id="GO:0003676">
    <property type="term" value="F:nucleic acid binding"/>
    <property type="evidence" value="ECO:0007669"/>
    <property type="project" value="InterPro"/>
</dbReference>
<evidence type="ECO:0000313" key="3">
    <source>
        <dbReference type="Proteomes" id="UP000324800"/>
    </source>
</evidence>
<feature type="non-terminal residue" evidence="2">
    <location>
        <position position="1"/>
    </location>
</feature>
<sequence length="509" mass="58999">LLEDLDKKNPETVKLKGLNLKSNPQINKQAYEENIKNGTVVKGKNMSLRQRAGEMSQIEVLKNGITGLQACNGVGDEWNTTYLYPQRQGGHYLRPRKRKSEDEILNEILERYKTNKQSDVEQSRQLQVLVIQEILRKNQNLDLEEFIEALDLHENDAELPVLQEYANIINVGGKSIIQWFNDYIYEMANRGQKRKNIRQELNIGQQQLRQRVEFPFKSKIKAFQKIHGIDFDPNEFKTDDTVSIPDYQVKQLCKKFGRPYFSQNTGSWEIDLVFAMNPFIKKASSVYLFCININTKYLVVYPLVNKTADQILKALQDLVKHQDVRYIRGDGEKGFTAPQLINFYRSPNNNLIKAFFISGSSAPFTNHNRIVDSVVRTIRNAFGLDERARNFNELAEFVAYVHGNVCCQPLRPFKDLKTIEIPIYYCKYVQMEKEEIKELIIQTLDNLKATTATERSSTTFGVAKEKDNRGRKRKYSSEEEAKTIARQQIKINQKTSKNNIKQRCINISS</sequence>
<protein>
    <recommendedName>
        <fullName evidence="4">Integrase catalytic domain-containing protein</fullName>
    </recommendedName>
</protein>
<gene>
    <name evidence="2" type="ORF">EZS28_007107</name>
</gene>
<name>A0A5J4WS52_9EUKA</name>
<evidence type="ECO:0000313" key="2">
    <source>
        <dbReference type="EMBL" id="KAA6397362.1"/>
    </source>
</evidence>
<proteinExistence type="predicted"/>
<feature type="region of interest" description="Disordered" evidence="1">
    <location>
        <begin position="458"/>
        <end position="479"/>
    </location>
</feature>
<dbReference type="EMBL" id="SNRW01001197">
    <property type="protein sequence ID" value="KAA6397362.1"/>
    <property type="molecule type" value="Genomic_DNA"/>
</dbReference>
<accession>A0A5J4WS52</accession>
<evidence type="ECO:0000256" key="1">
    <source>
        <dbReference type="SAM" id="MobiDB-lite"/>
    </source>
</evidence>
<organism evidence="2 3">
    <name type="scientific">Streblomastix strix</name>
    <dbReference type="NCBI Taxonomy" id="222440"/>
    <lineage>
        <taxon>Eukaryota</taxon>
        <taxon>Metamonada</taxon>
        <taxon>Preaxostyla</taxon>
        <taxon>Oxymonadida</taxon>
        <taxon>Streblomastigidae</taxon>
        <taxon>Streblomastix</taxon>
    </lineage>
</organism>
<reference evidence="2 3" key="1">
    <citation type="submission" date="2019-03" db="EMBL/GenBank/DDBJ databases">
        <title>Single cell metagenomics reveals metabolic interactions within the superorganism composed of flagellate Streblomastix strix and complex community of Bacteroidetes bacteria on its surface.</title>
        <authorList>
            <person name="Treitli S.C."/>
            <person name="Kolisko M."/>
            <person name="Husnik F."/>
            <person name="Keeling P."/>
            <person name="Hampl V."/>
        </authorList>
    </citation>
    <scope>NUCLEOTIDE SEQUENCE [LARGE SCALE GENOMIC DNA]</scope>
    <source>
        <strain evidence="2">ST1C</strain>
    </source>
</reference>
<dbReference type="Proteomes" id="UP000324800">
    <property type="component" value="Unassembled WGS sequence"/>
</dbReference>
<dbReference type="InterPro" id="IPR036397">
    <property type="entry name" value="RNaseH_sf"/>
</dbReference>
<evidence type="ECO:0008006" key="4">
    <source>
        <dbReference type="Google" id="ProtNLM"/>
    </source>
</evidence>
<comment type="caution">
    <text evidence="2">The sequence shown here is derived from an EMBL/GenBank/DDBJ whole genome shotgun (WGS) entry which is preliminary data.</text>
</comment>
<dbReference type="AlphaFoldDB" id="A0A5J4WS52"/>